<gene>
    <name evidence="2" type="ORF">FHW37_102923</name>
</gene>
<sequence>MAQLIFLIVVICGGWMVYKRFIKDAEKLTARSKRQEKERDTGAIGTLEKDPVTGEYRVKRDDEA</sequence>
<feature type="region of interest" description="Disordered" evidence="1">
    <location>
        <begin position="30"/>
        <end position="64"/>
    </location>
</feature>
<dbReference type="EMBL" id="VIWP01000002">
    <property type="protein sequence ID" value="TWF57280.1"/>
    <property type="molecule type" value="Genomic_DNA"/>
</dbReference>
<dbReference type="OrthoDB" id="9804139at2"/>
<dbReference type="AlphaFoldDB" id="A0A561R3V6"/>
<keyword evidence="3" id="KW-1185">Reference proteome</keyword>
<accession>A0A561R3V6</accession>
<proteinExistence type="predicted"/>
<dbReference type="RefSeq" id="WP_145635690.1">
    <property type="nucleotide sequence ID" value="NZ_VIWP01000002.1"/>
</dbReference>
<reference evidence="2 3" key="1">
    <citation type="submission" date="2019-06" db="EMBL/GenBank/DDBJ databases">
        <title>Sorghum-associated microbial communities from plants grown in Nebraska, USA.</title>
        <authorList>
            <person name="Schachtman D."/>
        </authorList>
    </citation>
    <scope>NUCLEOTIDE SEQUENCE [LARGE SCALE GENOMIC DNA]</scope>
    <source>
        <strain evidence="2 3">1225</strain>
    </source>
</reference>
<evidence type="ECO:0000313" key="3">
    <source>
        <dbReference type="Proteomes" id="UP000320653"/>
    </source>
</evidence>
<protein>
    <submittedName>
        <fullName evidence="2">Uncharacterized protein</fullName>
    </submittedName>
</protein>
<organism evidence="2 3">
    <name type="scientific">Neorhizobium alkalisoli</name>
    <dbReference type="NCBI Taxonomy" id="528178"/>
    <lineage>
        <taxon>Bacteria</taxon>
        <taxon>Pseudomonadati</taxon>
        <taxon>Pseudomonadota</taxon>
        <taxon>Alphaproteobacteria</taxon>
        <taxon>Hyphomicrobiales</taxon>
        <taxon>Rhizobiaceae</taxon>
        <taxon>Rhizobium/Agrobacterium group</taxon>
        <taxon>Neorhizobium</taxon>
    </lineage>
</organism>
<evidence type="ECO:0000313" key="2">
    <source>
        <dbReference type="EMBL" id="TWF57280.1"/>
    </source>
</evidence>
<name>A0A561R3V6_9HYPH</name>
<dbReference type="Proteomes" id="UP000320653">
    <property type="component" value="Unassembled WGS sequence"/>
</dbReference>
<comment type="caution">
    <text evidence="2">The sequence shown here is derived from an EMBL/GenBank/DDBJ whole genome shotgun (WGS) entry which is preliminary data.</text>
</comment>
<evidence type="ECO:0000256" key="1">
    <source>
        <dbReference type="SAM" id="MobiDB-lite"/>
    </source>
</evidence>